<dbReference type="PRINTS" id="PR00368">
    <property type="entry name" value="FADPNR"/>
</dbReference>
<dbReference type="InterPro" id="IPR050151">
    <property type="entry name" value="Class-I_Pyr_Nuc-Dis_Oxidored"/>
</dbReference>
<evidence type="ECO:0000259" key="9">
    <source>
        <dbReference type="Pfam" id="PF07992"/>
    </source>
</evidence>
<dbReference type="GO" id="GO:0004148">
    <property type="term" value="F:dihydrolipoyl dehydrogenase (NADH) activity"/>
    <property type="evidence" value="ECO:0007669"/>
    <property type="project" value="UniProtKB-EC"/>
</dbReference>
<dbReference type="FunFam" id="3.30.390.30:FF:000001">
    <property type="entry name" value="Dihydrolipoyl dehydrogenase"/>
    <property type="match status" value="1"/>
</dbReference>
<dbReference type="InterPro" id="IPR006258">
    <property type="entry name" value="Lipoamide_DH"/>
</dbReference>
<dbReference type="AlphaFoldDB" id="A0A368DI72"/>
<dbReference type="InterPro" id="IPR036188">
    <property type="entry name" value="FAD/NAD-bd_sf"/>
</dbReference>
<comment type="miscellaneous">
    <text evidence="7">The active site is a redox-active disulfide bond.</text>
</comment>
<comment type="similarity">
    <text evidence="1 7">Belongs to the class-I pyridine nucleotide-disulfide oxidoreductase family.</text>
</comment>
<keyword evidence="6 7" id="KW-0520">NAD</keyword>
<dbReference type="SUPFAM" id="SSF55424">
    <property type="entry name" value="FAD/NAD-linked reductases, dimerisation (C-terminal) domain"/>
    <property type="match status" value="1"/>
</dbReference>
<dbReference type="EC" id="1.8.1.4" evidence="7"/>
<evidence type="ECO:0000313" key="10">
    <source>
        <dbReference type="EMBL" id="RCL71529.1"/>
    </source>
</evidence>
<evidence type="ECO:0000256" key="3">
    <source>
        <dbReference type="ARBA" id="ARBA00022630"/>
    </source>
</evidence>
<accession>A0A368DI72</accession>
<evidence type="ECO:0000259" key="8">
    <source>
        <dbReference type="Pfam" id="PF02852"/>
    </source>
</evidence>
<name>A0A368DI72_9PROT</name>
<dbReference type="InterPro" id="IPR023753">
    <property type="entry name" value="FAD/NAD-binding_dom"/>
</dbReference>
<dbReference type="PANTHER" id="PTHR22912">
    <property type="entry name" value="DISULFIDE OXIDOREDUCTASE"/>
    <property type="match status" value="1"/>
</dbReference>
<comment type="cofactor">
    <cofactor evidence="7">
        <name>FAD</name>
        <dbReference type="ChEBI" id="CHEBI:57692"/>
    </cofactor>
    <text evidence="7">Binds 1 FAD per subunit.</text>
</comment>
<evidence type="ECO:0000256" key="6">
    <source>
        <dbReference type="ARBA" id="ARBA00023027"/>
    </source>
</evidence>
<dbReference type="Gene3D" id="3.50.50.60">
    <property type="entry name" value="FAD/NAD(P)-binding domain"/>
    <property type="match status" value="2"/>
</dbReference>
<dbReference type="GO" id="GO:0050660">
    <property type="term" value="F:flavin adenine dinucleotide binding"/>
    <property type="evidence" value="ECO:0007669"/>
    <property type="project" value="InterPro"/>
</dbReference>
<evidence type="ECO:0000256" key="2">
    <source>
        <dbReference type="ARBA" id="ARBA00016961"/>
    </source>
</evidence>
<dbReference type="NCBIfam" id="TIGR01350">
    <property type="entry name" value="lipoamide_DH"/>
    <property type="match status" value="1"/>
</dbReference>
<evidence type="ECO:0000256" key="4">
    <source>
        <dbReference type="ARBA" id="ARBA00022827"/>
    </source>
</evidence>
<keyword evidence="3 7" id="KW-0285">Flavoprotein</keyword>
<feature type="domain" description="FAD/NAD(P)-binding" evidence="9">
    <location>
        <begin position="7"/>
        <end position="242"/>
    </location>
</feature>
<feature type="domain" description="Pyridine nucleotide-disulphide oxidoreductase dimerisation" evidence="8">
    <location>
        <begin position="262"/>
        <end position="370"/>
    </location>
</feature>
<evidence type="ECO:0000256" key="1">
    <source>
        <dbReference type="ARBA" id="ARBA00007532"/>
    </source>
</evidence>
<dbReference type="SUPFAM" id="SSF51905">
    <property type="entry name" value="FAD/NAD(P)-binding domain"/>
    <property type="match status" value="1"/>
</dbReference>
<reference evidence="10 11" key="1">
    <citation type="journal article" date="2018" name="Microbiome">
        <title>Fine metagenomic profile of the Mediterranean stratified and mixed water columns revealed by assembly and recruitment.</title>
        <authorList>
            <person name="Haro-Moreno J.M."/>
            <person name="Lopez-Perez M."/>
            <person name="De La Torre J.R."/>
            <person name="Picazo A."/>
            <person name="Camacho A."/>
            <person name="Rodriguez-Valera F."/>
        </authorList>
    </citation>
    <scope>NUCLEOTIDE SEQUENCE [LARGE SCALE GENOMIC DNA]</scope>
    <source>
        <strain evidence="10">MED-G57</strain>
    </source>
</reference>
<evidence type="ECO:0000256" key="7">
    <source>
        <dbReference type="RuleBase" id="RU003692"/>
    </source>
</evidence>
<keyword evidence="7" id="KW-0676">Redox-active center</keyword>
<dbReference type="PRINTS" id="PR00411">
    <property type="entry name" value="PNDRDTASEI"/>
</dbReference>
<evidence type="ECO:0000313" key="11">
    <source>
        <dbReference type="Proteomes" id="UP000253570"/>
    </source>
</evidence>
<dbReference type="GO" id="GO:0006103">
    <property type="term" value="P:2-oxoglutarate metabolic process"/>
    <property type="evidence" value="ECO:0007669"/>
    <property type="project" value="TreeGrafter"/>
</dbReference>
<dbReference type="Pfam" id="PF02852">
    <property type="entry name" value="Pyr_redox_dim"/>
    <property type="match status" value="1"/>
</dbReference>
<gene>
    <name evidence="10" type="primary">lpdA</name>
    <name evidence="10" type="ORF">DBW71_06570</name>
</gene>
<dbReference type="InterPro" id="IPR004099">
    <property type="entry name" value="Pyr_nucl-diS_OxRdtase_dimer"/>
</dbReference>
<evidence type="ECO:0000256" key="5">
    <source>
        <dbReference type="ARBA" id="ARBA00023002"/>
    </source>
</evidence>
<dbReference type="Gene3D" id="3.30.390.30">
    <property type="match status" value="1"/>
</dbReference>
<dbReference type="Pfam" id="PF07992">
    <property type="entry name" value="Pyr_redox_2"/>
    <property type="match status" value="1"/>
</dbReference>
<dbReference type="Proteomes" id="UP000253570">
    <property type="component" value="Unassembled WGS sequence"/>
</dbReference>
<dbReference type="EMBL" id="QOQD01000025">
    <property type="protein sequence ID" value="RCL71529.1"/>
    <property type="molecule type" value="Genomic_DNA"/>
</dbReference>
<protein>
    <recommendedName>
        <fullName evidence="2 7">Dihydrolipoyl dehydrogenase</fullName>
        <ecNumber evidence="7">1.8.1.4</ecNumber>
    </recommendedName>
</protein>
<keyword evidence="4 7" id="KW-0274">FAD</keyword>
<comment type="caution">
    <text evidence="10">The sequence shown here is derived from an EMBL/GenBank/DDBJ whole genome shotgun (WGS) entry which is preliminary data.</text>
</comment>
<proteinExistence type="inferred from homology"/>
<sequence>MSRSRGVAKTLSDGIAFLLKKNKITHISGSAELIDKNCIKIDNNGKENQLSSKFIILSTGARPRELPSISFDEDIWSYKDAMTPTNLPKSLTVIGSGAIGIEFANFYNALGVTVDVVELANRILPNEDEEVSEYAMKDFEKQGINFHLHTTVQDVVKIKSGCKLTIKSNTEDKTSTLKSDKVILAVGITGNIENIGLENLDIKCENGHIVTNGHMQTNIENIYAIGDVTGAPWLAHKASHEGVLSIEHLSHLDPSAINKYNIPGCVYSNPQIASIGLSETKAKEAYKSIRVGRFPLLANGKAKAISSESGFIKVIYDDNTGELLGAHMIGDGVTELIHGYAIAKNMEATEEDVITTIFPHPTISESLHEAVLNAYDIGIHY</sequence>
<keyword evidence="5 7" id="KW-0560">Oxidoreductase</keyword>
<comment type="catalytic activity">
    <reaction evidence="7">
        <text>N(6)-[(R)-dihydrolipoyl]-L-lysyl-[protein] + NAD(+) = N(6)-[(R)-lipoyl]-L-lysyl-[protein] + NADH + H(+)</text>
        <dbReference type="Rhea" id="RHEA:15045"/>
        <dbReference type="Rhea" id="RHEA-COMP:10474"/>
        <dbReference type="Rhea" id="RHEA-COMP:10475"/>
        <dbReference type="ChEBI" id="CHEBI:15378"/>
        <dbReference type="ChEBI" id="CHEBI:57540"/>
        <dbReference type="ChEBI" id="CHEBI:57945"/>
        <dbReference type="ChEBI" id="CHEBI:83099"/>
        <dbReference type="ChEBI" id="CHEBI:83100"/>
        <dbReference type="EC" id="1.8.1.4"/>
    </reaction>
</comment>
<dbReference type="PANTHER" id="PTHR22912:SF217">
    <property type="entry name" value="DIHYDROLIPOYL DEHYDROGENASE"/>
    <property type="match status" value="1"/>
</dbReference>
<dbReference type="InterPro" id="IPR016156">
    <property type="entry name" value="FAD/NAD-linked_Rdtase_dimer_sf"/>
</dbReference>
<organism evidence="10 11">
    <name type="scientific">PS1 clade bacterium</name>
    <dbReference type="NCBI Taxonomy" id="2175152"/>
    <lineage>
        <taxon>Bacteria</taxon>
        <taxon>Pseudomonadati</taxon>
        <taxon>Pseudomonadota</taxon>
        <taxon>Alphaproteobacteria</taxon>
        <taxon>PS1 clade</taxon>
    </lineage>
</organism>